<evidence type="ECO:0000259" key="1">
    <source>
        <dbReference type="Pfam" id="PF01402"/>
    </source>
</evidence>
<organism evidence="2">
    <name type="scientific">Candidatus Atribacter allofermentans</name>
    <dbReference type="NCBI Taxonomy" id="1852833"/>
    <lineage>
        <taxon>Bacteria</taxon>
        <taxon>Pseudomonadati</taxon>
        <taxon>Atribacterota</taxon>
        <taxon>Atribacteria</taxon>
        <taxon>Atribacterales</taxon>
        <taxon>Atribacteraceae</taxon>
        <taxon>Atribacter</taxon>
    </lineage>
</organism>
<sequence>MILGDDKMISIRLPKDLEKKLDILAQSTKRSKSFYVKEALTRYLEDIEDYYVALERFSQPGSDYYTTKEVKKEIES</sequence>
<accession>A0A1V5SR15</accession>
<gene>
    <name evidence="2" type="ORF">BWY41_01394</name>
</gene>
<name>A0A1V5SR15_9BACT</name>
<dbReference type="InterPro" id="IPR013321">
    <property type="entry name" value="Arc_rbn_hlx_hlx"/>
</dbReference>
<dbReference type="CDD" id="cd22233">
    <property type="entry name" value="RHH_CopAso-like"/>
    <property type="match status" value="1"/>
</dbReference>
<protein>
    <submittedName>
        <fullName evidence="2">Ribbon-helix-helix protein, copG family</fullName>
    </submittedName>
</protein>
<dbReference type="Pfam" id="PF01402">
    <property type="entry name" value="RHH_1"/>
    <property type="match status" value="1"/>
</dbReference>
<feature type="domain" description="Ribbon-helix-helix protein CopG" evidence="1">
    <location>
        <begin position="9"/>
        <end position="45"/>
    </location>
</feature>
<proteinExistence type="predicted"/>
<dbReference type="AlphaFoldDB" id="A0A1V5SR15"/>
<comment type="caution">
    <text evidence="2">The sequence shown here is derived from an EMBL/GenBank/DDBJ whole genome shotgun (WGS) entry which is preliminary data.</text>
</comment>
<dbReference type="EMBL" id="MWBQ01000102">
    <property type="protein sequence ID" value="OQA56928.1"/>
    <property type="molecule type" value="Genomic_DNA"/>
</dbReference>
<dbReference type="InterPro" id="IPR002145">
    <property type="entry name" value="CopG"/>
</dbReference>
<reference evidence="2" key="1">
    <citation type="submission" date="2017-02" db="EMBL/GenBank/DDBJ databases">
        <title>Delving into the versatile metabolic prowess of the omnipresent phylum Bacteroidetes.</title>
        <authorList>
            <person name="Nobu M.K."/>
            <person name="Mei R."/>
            <person name="Narihiro T."/>
            <person name="Kuroda K."/>
            <person name="Liu W.-T."/>
        </authorList>
    </citation>
    <scope>NUCLEOTIDE SEQUENCE</scope>
    <source>
        <strain evidence="2">ADurb.Bin276</strain>
    </source>
</reference>
<dbReference type="Proteomes" id="UP000485569">
    <property type="component" value="Unassembled WGS sequence"/>
</dbReference>
<dbReference type="SUPFAM" id="SSF47598">
    <property type="entry name" value="Ribbon-helix-helix"/>
    <property type="match status" value="1"/>
</dbReference>
<dbReference type="Gene3D" id="1.10.1220.10">
    <property type="entry name" value="Met repressor-like"/>
    <property type="match status" value="1"/>
</dbReference>
<dbReference type="InterPro" id="IPR010985">
    <property type="entry name" value="Ribbon_hlx_hlx"/>
</dbReference>
<dbReference type="GO" id="GO:0006355">
    <property type="term" value="P:regulation of DNA-templated transcription"/>
    <property type="evidence" value="ECO:0007669"/>
    <property type="project" value="InterPro"/>
</dbReference>
<evidence type="ECO:0000313" key="2">
    <source>
        <dbReference type="EMBL" id="OQA56928.1"/>
    </source>
</evidence>